<dbReference type="AlphaFoldDB" id="A0A813RW31"/>
<evidence type="ECO:0000313" key="2">
    <source>
        <dbReference type="EMBL" id="CAF0787868.1"/>
    </source>
</evidence>
<gene>
    <name evidence="2" type="ORF">OXX778_LOCUS5812</name>
</gene>
<dbReference type="EMBL" id="CAJNOC010000653">
    <property type="protein sequence ID" value="CAF0787868.1"/>
    <property type="molecule type" value="Genomic_DNA"/>
</dbReference>
<name>A0A813RW31_9BILA</name>
<dbReference type="OrthoDB" id="10404914at2759"/>
<evidence type="ECO:0000313" key="3">
    <source>
        <dbReference type="Proteomes" id="UP000663879"/>
    </source>
</evidence>
<organism evidence="2 3">
    <name type="scientific">Brachionus calyciflorus</name>
    <dbReference type="NCBI Taxonomy" id="104777"/>
    <lineage>
        <taxon>Eukaryota</taxon>
        <taxon>Metazoa</taxon>
        <taxon>Spiralia</taxon>
        <taxon>Gnathifera</taxon>
        <taxon>Rotifera</taxon>
        <taxon>Eurotatoria</taxon>
        <taxon>Monogononta</taxon>
        <taxon>Pseudotrocha</taxon>
        <taxon>Ploima</taxon>
        <taxon>Brachionidae</taxon>
        <taxon>Brachionus</taxon>
    </lineage>
</organism>
<evidence type="ECO:0000256" key="1">
    <source>
        <dbReference type="SAM" id="MobiDB-lite"/>
    </source>
</evidence>
<comment type="caution">
    <text evidence="2">The sequence shown here is derived from an EMBL/GenBank/DDBJ whole genome shotgun (WGS) entry which is preliminary data.</text>
</comment>
<dbReference type="Proteomes" id="UP000663879">
    <property type="component" value="Unassembled WGS sequence"/>
</dbReference>
<accession>A0A813RW31</accession>
<protein>
    <submittedName>
        <fullName evidence="2">Uncharacterized protein</fullName>
    </submittedName>
</protein>
<keyword evidence="3" id="KW-1185">Reference proteome</keyword>
<proteinExistence type="predicted"/>
<sequence>MGSDMSRPRQRRNASADAFRERGLKNMVCREVDYDCVDLNRRARRPCFSSQVDTVRRLPPVDPCIDPCRVSRCSTPNPCIPIQPNPCVNNYVDLPAEANKYYRPTRYQTLRPGYYKEDDYYPDPRQLSVKKSYAPYMYDDCDRISTKLPVDCEIIPAEKIYEIRKEKVLIKTDRSQSPPRIRSKSTDRYLEVPRSVRILNTESYRPAEKVYPVSQESDNVRSRLRSRSGYIEETHVRSESTERKIIDSSKLNSNQNTNKSQLCLNNEIIYVPMVREEFIKRESQKLISESDQGEAEYRRRPNKIIIREYEQPNLRSILKTNNESNGLNTDINESLLEKLIIDESKQGKSENRMSTQSDSKSSGYANLKYGIGKDGSLLYTYE</sequence>
<reference evidence="2" key="1">
    <citation type="submission" date="2021-02" db="EMBL/GenBank/DDBJ databases">
        <authorList>
            <person name="Nowell W R."/>
        </authorList>
    </citation>
    <scope>NUCLEOTIDE SEQUENCE</scope>
    <source>
        <strain evidence="2">Ploen Becks lab</strain>
    </source>
</reference>
<feature type="region of interest" description="Disordered" evidence="1">
    <location>
        <begin position="346"/>
        <end position="365"/>
    </location>
</feature>
<feature type="compositionally biased region" description="Polar residues" evidence="1">
    <location>
        <begin position="352"/>
        <end position="364"/>
    </location>
</feature>